<dbReference type="GO" id="GO:0006508">
    <property type="term" value="P:proteolysis"/>
    <property type="evidence" value="ECO:0007669"/>
    <property type="project" value="UniProtKB-KW"/>
</dbReference>
<dbReference type="InterPro" id="IPR017317">
    <property type="entry name" value="Pept_S8_subtilisin_bacteroid-2"/>
</dbReference>
<keyword evidence="4 6" id="KW-0378">Hydrolase</keyword>
<dbReference type="InterPro" id="IPR015500">
    <property type="entry name" value="Peptidase_S8_subtilisin-rel"/>
</dbReference>
<accession>A0A972FLF7</accession>
<evidence type="ECO:0000256" key="5">
    <source>
        <dbReference type="ARBA" id="ARBA00022825"/>
    </source>
</evidence>
<evidence type="ECO:0000256" key="6">
    <source>
        <dbReference type="PROSITE-ProRule" id="PRU01240"/>
    </source>
</evidence>
<evidence type="ECO:0000256" key="2">
    <source>
        <dbReference type="ARBA" id="ARBA00022670"/>
    </source>
</evidence>
<feature type="active site" description="Charge relay system" evidence="6">
    <location>
        <position position="219"/>
    </location>
</feature>
<dbReference type="InterPro" id="IPR036852">
    <property type="entry name" value="Peptidase_S8/S53_dom_sf"/>
</dbReference>
<dbReference type="SUPFAM" id="SSF52743">
    <property type="entry name" value="Subtilisin-like"/>
    <property type="match status" value="1"/>
</dbReference>
<proteinExistence type="inferred from homology"/>
<sequence length="534" mass="57922">MKIKPLFFLLLLFQFSGYSQQDAWVYFSDKPDVDFYFANPLQMLSQRSLDRRSVQNIPLDEKDVPVHPEYVTGLTQSPGITVMAVSKWLNAAHVRGEVADISALASLTYVSAVDFADNSLDASNRVRPQIPHSQRTQQVQQTQADFPYGGSANQIQMLNGQLLHQQDFTGSGMQIAVIDAGFPGVDSAAPFQRLHDNNLILGGYNFVNNSTDFYVGGNHGTYVLSTLGGYAENQLVGTAPDASYYLLVSEDVSSENPVEESYWAEAAEMADSLGVDVITTSLGYRPFDNPAYSYTYADMDGQTTFISRAAEIAFTRGMIVVVSAGNSGGSDDPHIWAPSDAEHVLSIGAVDATENYAGFSSTGPSADGRIKPDMAAQGQASTVSGTDGTIFTLNGTSFAAPILAGMITCFWQAAPDKTNQEIVDLVKQSCDQFASPDYLKGYGIPDFGQALALSVNQILASRIHPYPNPVSTSFYFDLPANASGHLKLYNNLGQLVFEKEVSNNPIDVSGLSSAMYFYQLQTSDQRINGKLIKQ</sequence>
<dbReference type="PROSITE" id="PS00136">
    <property type="entry name" value="SUBTILASE_ASP"/>
    <property type="match status" value="1"/>
</dbReference>
<dbReference type="Proteomes" id="UP000712080">
    <property type="component" value="Unassembled WGS sequence"/>
</dbReference>
<dbReference type="RefSeq" id="WP_169526964.1">
    <property type="nucleotide sequence ID" value="NZ_JAAMPU010000103.1"/>
</dbReference>
<keyword evidence="3" id="KW-0732">Signal</keyword>
<evidence type="ECO:0000313" key="10">
    <source>
        <dbReference type="Proteomes" id="UP000712080"/>
    </source>
</evidence>
<organism evidence="9 10">
    <name type="scientific">Flavobacterium silvaticum</name>
    <dbReference type="NCBI Taxonomy" id="1852020"/>
    <lineage>
        <taxon>Bacteria</taxon>
        <taxon>Pseudomonadati</taxon>
        <taxon>Bacteroidota</taxon>
        <taxon>Flavobacteriia</taxon>
        <taxon>Flavobacteriales</taxon>
        <taxon>Flavobacteriaceae</taxon>
        <taxon>Flavobacterium</taxon>
    </lineage>
</organism>
<feature type="domain" description="Secretion system C-terminal sorting" evidence="8">
    <location>
        <begin position="466"/>
        <end position="532"/>
    </location>
</feature>
<dbReference type="NCBIfam" id="TIGR04183">
    <property type="entry name" value="Por_Secre_tail"/>
    <property type="match status" value="1"/>
</dbReference>
<feature type="active site" description="Charge relay system" evidence="6">
    <location>
        <position position="179"/>
    </location>
</feature>
<dbReference type="Gene3D" id="3.40.50.200">
    <property type="entry name" value="Peptidase S8/S53 domain"/>
    <property type="match status" value="1"/>
</dbReference>
<dbReference type="InterPro" id="IPR026444">
    <property type="entry name" value="Secre_tail"/>
</dbReference>
<evidence type="ECO:0000256" key="1">
    <source>
        <dbReference type="ARBA" id="ARBA00011073"/>
    </source>
</evidence>
<protein>
    <submittedName>
        <fullName evidence="9">S8 family serine peptidase</fullName>
    </submittedName>
</protein>
<evidence type="ECO:0000259" key="7">
    <source>
        <dbReference type="Pfam" id="PF00082"/>
    </source>
</evidence>
<dbReference type="PROSITE" id="PS51892">
    <property type="entry name" value="SUBTILASE"/>
    <property type="match status" value="1"/>
</dbReference>
<evidence type="ECO:0000256" key="3">
    <source>
        <dbReference type="ARBA" id="ARBA00022729"/>
    </source>
</evidence>
<dbReference type="InterPro" id="IPR000209">
    <property type="entry name" value="Peptidase_S8/S53_dom"/>
</dbReference>
<dbReference type="GO" id="GO:0004252">
    <property type="term" value="F:serine-type endopeptidase activity"/>
    <property type="evidence" value="ECO:0007669"/>
    <property type="project" value="UniProtKB-UniRule"/>
</dbReference>
<name>A0A972FLF7_9FLAO</name>
<feature type="domain" description="Peptidase S8/S53" evidence="7">
    <location>
        <begin position="170"/>
        <end position="443"/>
    </location>
</feature>
<comment type="similarity">
    <text evidence="1 6">Belongs to the peptidase S8 family.</text>
</comment>
<dbReference type="PIRSF" id="PIRSF037903">
    <property type="entry name" value="Subtilisin_rel_GFO_2223"/>
    <property type="match status" value="1"/>
</dbReference>
<dbReference type="EMBL" id="JAAMPU010000103">
    <property type="protein sequence ID" value="NMH27888.1"/>
    <property type="molecule type" value="Genomic_DNA"/>
</dbReference>
<keyword evidence="5 6" id="KW-0720">Serine protease</keyword>
<dbReference type="Pfam" id="PF18962">
    <property type="entry name" value="Por_Secre_tail"/>
    <property type="match status" value="1"/>
</dbReference>
<dbReference type="InterPro" id="IPR050131">
    <property type="entry name" value="Peptidase_S8_subtilisin-like"/>
</dbReference>
<evidence type="ECO:0000259" key="8">
    <source>
        <dbReference type="Pfam" id="PF18962"/>
    </source>
</evidence>
<dbReference type="AlphaFoldDB" id="A0A972FLF7"/>
<reference evidence="9" key="1">
    <citation type="submission" date="2020-02" db="EMBL/GenBank/DDBJ databases">
        <title>Flavobacterium sp. genome.</title>
        <authorList>
            <person name="Jung H.S."/>
            <person name="Baek J.H."/>
            <person name="Jeon C.O."/>
        </authorList>
    </citation>
    <scope>NUCLEOTIDE SEQUENCE</scope>
    <source>
        <strain evidence="9">SE-s28</strain>
    </source>
</reference>
<feature type="active site" description="Charge relay system" evidence="6">
    <location>
        <position position="397"/>
    </location>
</feature>
<evidence type="ECO:0000256" key="4">
    <source>
        <dbReference type="ARBA" id="ARBA00022801"/>
    </source>
</evidence>
<keyword evidence="10" id="KW-1185">Reference proteome</keyword>
<gene>
    <name evidence="9" type="ORF">G6047_07580</name>
</gene>
<dbReference type="PANTHER" id="PTHR43806">
    <property type="entry name" value="PEPTIDASE S8"/>
    <property type="match status" value="1"/>
</dbReference>
<keyword evidence="2 6" id="KW-0645">Protease</keyword>
<dbReference type="PANTHER" id="PTHR43806:SF67">
    <property type="entry name" value="EGF-LIKE DOMAIN-CONTAINING PROTEIN"/>
    <property type="match status" value="1"/>
</dbReference>
<comment type="caution">
    <text evidence="9">The sequence shown here is derived from an EMBL/GenBank/DDBJ whole genome shotgun (WGS) entry which is preliminary data.</text>
</comment>
<dbReference type="InterPro" id="IPR023827">
    <property type="entry name" value="Peptidase_S8_Asp-AS"/>
</dbReference>
<evidence type="ECO:0000313" key="9">
    <source>
        <dbReference type="EMBL" id="NMH27888.1"/>
    </source>
</evidence>
<dbReference type="PRINTS" id="PR00723">
    <property type="entry name" value="SUBTILISIN"/>
</dbReference>
<dbReference type="CDD" id="cd07493">
    <property type="entry name" value="Peptidases_S8_9"/>
    <property type="match status" value="1"/>
</dbReference>
<dbReference type="Pfam" id="PF00082">
    <property type="entry name" value="Peptidase_S8"/>
    <property type="match status" value="1"/>
</dbReference>